<proteinExistence type="predicted"/>
<comment type="caution">
    <text evidence="1">The sequence shown here is derived from an EMBL/GenBank/DDBJ whole genome shotgun (WGS) entry which is preliminary data.</text>
</comment>
<accession>A0ABW4B8P1</accession>
<evidence type="ECO:0000313" key="2">
    <source>
        <dbReference type="Proteomes" id="UP001597249"/>
    </source>
</evidence>
<evidence type="ECO:0000313" key="1">
    <source>
        <dbReference type="EMBL" id="MFD1392731.1"/>
    </source>
</evidence>
<name>A0ABW4B8P1_9LACO</name>
<dbReference type="EMBL" id="JBHTMO010000007">
    <property type="protein sequence ID" value="MFD1392731.1"/>
    <property type="molecule type" value="Genomic_DNA"/>
</dbReference>
<dbReference type="Proteomes" id="UP001597249">
    <property type="component" value="Unassembled WGS sequence"/>
</dbReference>
<dbReference type="RefSeq" id="WP_125586306.1">
    <property type="nucleotide sequence ID" value="NZ_JBHTMO010000007.1"/>
</dbReference>
<protein>
    <submittedName>
        <fullName evidence="1">Uncharacterized protein</fullName>
    </submittedName>
</protein>
<organism evidence="1 2">
    <name type="scientific">Lacticaseibacillus jixianensis</name>
    <dbReference type="NCBI Taxonomy" id="2486012"/>
    <lineage>
        <taxon>Bacteria</taxon>
        <taxon>Bacillati</taxon>
        <taxon>Bacillota</taxon>
        <taxon>Bacilli</taxon>
        <taxon>Lactobacillales</taxon>
        <taxon>Lactobacillaceae</taxon>
        <taxon>Lacticaseibacillus</taxon>
    </lineage>
</organism>
<keyword evidence="2" id="KW-1185">Reference proteome</keyword>
<reference evidence="2" key="1">
    <citation type="journal article" date="2019" name="Int. J. Syst. Evol. Microbiol.">
        <title>The Global Catalogue of Microorganisms (GCM) 10K type strain sequencing project: providing services to taxonomists for standard genome sequencing and annotation.</title>
        <authorList>
            <consortium name="The Broad Institute Genomics Platform"/>
            <consortium name="The Broad Institute Genome Sequencing Center for Infectious Disease"/>
            <person name="Wu L."/>
            <person name="Ma J."/>
        </authorList>
    </citation>
    <scope>NUCLEOTIDE SEQUENCE [LARGE SCALE GENOMIC DNA]</scope>
    <source>
        <strain evidence="2">CCM 8911</strain>
    </source>
</reference>
<sequence>MTLTVTMTLTDTETQVQLPDGLGTLLLTDDLERQAPANGVRLATSKQTLIGVDAVPAEADAVIILGVPETVDGIKVRRHFQAVLAAGASKAPTGPAAVKQVIAAEQLVLARLGVHFDAAPAKKRPAKARHRFDKALTARPFHVEHSGSKATVYWTAAKEMTIAPGATLKGDLALNKDGSLSYGTKYGQKLRADNAAAIDGLTTTAPVKLRSVNEVGLFLYFGDTNGWLVLIDDAGHTLDELTRVD</sequence>
<gene>
    <name evidence="1" type="ORF">ACFQ3L_03885</name>
</gene>